<evidence type="ECO:0000313" key="2">
    <source>
        <dbReference type="Proteomes" id="UP001073122"/>
    </source>
</evidence>
<reference evidence="1" key="1">
    <citation type="submission" date="2022-10" db="EMBL/GenBank/DDBJ databases">
        <title>Chryseobacterium sp. nov., a novel bacterial species.</title>
        <authorList>
            <person name="Cao Y."/>
        </authorList>
    </citation>
    <scope>NUCLEOTIDE SEQUENCE</scope>
    <source>
        <strain evidence="1">CCTCC AB2015118</strain>
    </source>
</reference>
<sequence>MKQFEANKTQYINQPLSKLLQDIIKLQPQSLYTQIRGCNYDSQLYFTDVNKKFGSRFKINIVWKSSPFYESERINNLNELSNFKELEYVYKKYIIKNIEFNYNADFYISHNAAKAIKDDDPYIHLNTYLEKYKKDHLINRPFFDFICWAKPIQIKRLRNIFSKPKAAALQTEFIVVNPYYKNKKAKIIVDWDSPIPLNQIQEYKNKNGNRFSSNERNLFVDIIVKDIRIYRR</sequence>
<keyword evidence="2" id="KW-1185">Reference proteome</keyword>
<name>A0ABT3XJG4_9FLAO</name>
<dbReference type="EMBL" id="JAOVZW010000001">
    <property type="protein sequence ID" value="MCX8522303.1"/>
    <property type="molecule type" value="Genomic_DNA"/>
</dbReference>
<gene>
    <name evidence="1" type="ORF">OF897_00005</name>
</gene>
<dbReference type="Proteomes" id="UP001073122">
    <property type="component" value="Unassembled WGS sequence"/>
</dbReference>
<organism evidence="1 2">
    <name type="scientific">Chryseobacterium formosus</name>
    <dbReference type="NCBI Taxonomy" id="1537363"/>
    <lineage>
        <taxon>Bacteria</taxon>
        <taxon>Pseudomonadati</taxon>
        <taxon>Bacteroidota</taxon>
        <taxon>Flavobacteriia</taxon>
        <taxon>Flavobacteriales</taxon>
        <taxon>Weeksellaceae</taxon>
        <taxon>Chryseobacterium group</taxon>
        <taxon>Chryseobacterium</taxon>
    </lineage>
</organism>
<evidence type="ECO:0000313" key="1">
    <source>
        <dbReference type="EMBL" id="MCX8522303.1"/>
    </source>
</evidence>
<dbReference type="RefSeq" id="WP_267263635.1">
    <property type="nucleotide sequence ID" value="NZ_JAOVZW010000001.1"/>
</dbReference>
<protein>
    <submittedName>
        <fullName evidence="1">Uncharacterized protein</fullName>
    </submittedName>
</protein>
<accession>A0ABT3XJG4</accession>
<proteinExistence type="predicted"/>
<comment type="caution">
    <text evidence="1">The sequence shown here is derived from an EMBL/GenBank/DDBJ whole genome shotgun (WGS) entry which is preliminary data.</text>
</comment>